<proteinExistence type="inferred from homology"/>
<dbReference type="Pfam" id="PF03699">
    <property type="entry name" value="UPF0182"/>
    <property type="match status" value="1"/>
</dbReference>
<feature type="transmembrane region" description="Helical" evidence="5">
    <location>
        <begin position="139"/>
        <end position="158"/>
    </location>
</feature>
<feature type="transmembrane region" description="Helical" evidence="5">
    <location>
        <begin position="336"/>
        <end position="362"/>
    </location>
</feature>
<feature type="transmembrane region" description="Helical" evidence="5">
    <location>
        <begin position="113"/>
        <end position="132"/>
    </location>
</feature>
<name>M1X1L1_9NOST</name>
<dbReference type="AlphaFoldDB" id="M1X1L1"/>
<evidence type="ECO:0000256" key="3">
    <source>
        <dbReference type="ARBA" id="ARBA00022989"/>
    </source>
</evidence>
<dbReference type="PANTHER" id="PTHR39344">
    <property type="entry name" value="UPF0182 PROTEIN SLL1060"/>
    <property type="match status" value="1"/>
</dbReference>
<dbReference type="HAMAP" id="MF_01600">
    <property type="entry name" value="UPF0182"/>
    <property type="match status" value="1"/>
</dbReference>
<evidence type="ECO:0000256" key="2">
    <source>
        <dbReference type="ARBA" id="ARBA00022692"/>
    </source>
</evidence>
<feature type="transmembrane region" description="Helical" evidence="5">
    <location>
        <begin position="290"/>
        <end position="310"/>
    </location>
</feature>
<feature type="transmembrane region" description="Helical" evidence="5">
    <location>
        <begin position="374"/>
        <end position="393"/>
    </location>
</feature>
<dbReference type="EMBL" id="CAIY01000085">
    <property type="protein sequence ID" value="CCH68288.1"/>
    <property type="molecule type" value="Genomic_DNA"/>
</dbReference>
<dbReference type="NCBIfam" id="NF002707">
    <property type="entry name" value="PRK02509.1"/>
    <property type="match status" value="1"/>
</dbReference>
<dbReference type="GO" id="GO:0005576">
    <property type="term" value="C:extracellular region"/>
    <property type="evidence" value="ECO:0007669"/>
    <property type="project" value="TreeGrafter"/>
</dbReference>
<keyword evidence="1 5" id="KW-1003">Cell membrane</keyword>
<evidence type="ECO:0000313" key="7">
    <source>
        <dbReference type="Proteomes" id="UP000053051"/>
    </source>
</evidence>
<reference evidence="6 7" key="1">
    <citation type="submission" date="2012-05" db="EMBL/GenBank/DDBJ databases">
        <authorList>
            <person name="Hilton J."/>
        </authorList>
    </citation>
    <scope>NUCLEOTIDE SEQUENCE [LARGE SCALE GENOMIC DNA]</scope>
    <source>
        <strain evidence="6 7">HH01</strain>
    </source>
</reference>
<feature type="transmembrane region" description="Helical" evidence="5">
    <location>
        <begin position="45"/>
        <end position="65"/>
    </location>
</feature>
<organism evidence="6 7">
    <name type="scientific">Richelia intracellularis HH01</name>
    <dbReference type="NCBI Taxonomy" id="1165094"/>
    <lineage>
        <taxon>Bacteria</taxon>
        <taxon>Bacillati</taxon>
        <taxon>Cyanobacteriota</taxon>
        <taxon>Cyanophyceae</taxon>
        <taxon>Nostocales</taxon>
        <taxon>Nostocaceae</taxon>
        <taxon>Richelia</taxon>
    </lineage>
</organism>
<evidence type="ECO:0000256" key="1">
    <source>
        <dbReference type="ARBA" id="ARBA00022475"/>
    </source>
</evidence>
<keyword evidence="4 5" id="KW-0472">Membrane</keyword>
<comment type="subcellular location">
    <subcellularLocation>
        <location evidence="5">Cell membrane</location>
        <topology evidence="5">Multi-pass membrane protein</topology>
    </subcellularLocation>
</comment>
<evidence type="ECO:0000256" key="5">
    <source>
        <dbReference type="HAMAP-Rule" id="MF_01600"/>
    </source>
</evidence>
<evidence type="ECO:0000256" key="4">
    <source>
        <dbReference type="ARBA" id="ARBA00023136"/>
    </source>
</evidence>
<dbReference type="Proteomes" id="UP000053051">
    <property type="component" value="Unassembled WGS sequence"/>
</dbReference>
<comment type="caution">
    <text evidence="6">The sequence shown here is derived from an EMBL/GenBank/DDBJ whole genome shotgun (WGS) entry which is preliminary data.</text>
</comment>
<feature type="transmembrane region" description="Helical" evidence="5">
    <location>
        <begin position="193"/>
        <end position="212"/>
    </location>
</feature>
<accession>M1X1L1</accession>
<feature type="transmembrane region" description="Helical" evidence="5">
    <location>
        <begin position="170"/>
        <end position="188"/>
    </location>
</feature>
<dbReference type="GO" id="GO:0005886">
    <property type="term" value="C:plasma membrane"/>
    <property type="evidence" value="ECO:0007669"/>
    <property type="project" value="UniProtKB-SubCell"/>
</dbReference>
<feature type="transmembrane region" description="Helical" evidence="5">
    <location>
        <begin position="252"/>
        <end position="270"/>
    </location>
</feature>
<sequence>MQILKVLVGCWLLFDIASHLAGEVFWFSEVGYLKEFSWLLFTQLGLWVTIFLTSFGFLFGNIAIASRFQYPHQLQVRRRLLQRQEVSYYSGEFFHGTIHPYPPSTNTDIKLPLLLPTIITLSLLSAAVLVNSSQQVISFLYPALGLVINSWELLPTLIQSLGNLWKEQPVTIPMAQCGLLVGLTGAVLVNYQFWLRAIALLTSFLFGFQISLRWDKILEYCNRVDFQHSEPLFGKDISFYVFSLPMWEILESWLLGLFLLAIATVALVYLRSANSFSEGVFPGFSVPQRIHLNVLASLLMLTISLLYWLLRYELLYSTRGVNYGASYTAVKVQLPIYSGLSILALLIAVYLVLRIVSLLMITRVEFKPIPIPRQLVYVLLLYGLVATISGEFLPTLVHSVIVQPNELLRERPYIRRTISLTREAFNLHNIEAKTFQPQGNLTAADLQKNNLTIRNIRLWDTHPLIETNRQLQQIRPYYKFPGADIDRYTLKTSLNNSQAEKQQTIIAARELDYGDVPDQAQTWINKHLIYTHGYGFTLSPVNTVAPGGLPDYYVKDIGSDINEKPGSLQISNPAIQASIPIGQPRIYYGEITNTYVMTGTKTQELDYPSGAENVYNIYDGRGGIEIGNFWRRVLFAEYLKDWQMLLTHNFTPHTKLLFRRNIWERVKAIAPFLRYDSDPYLVTAEGDGINSKGEANYLYWILDAYTTSDHYPYSDPGENPFNYIRNSVKVVIDAYSGAVKFYVADDTDPIIKTWEKIFPHLFRPLDSLPISLRTHIRYPVDLFSIQSERLLTYHMTDPQVFYNREDLWKIPTEIYGDKNRPVEPYYLIMKLPTSESEEFVLLLPFTPVHRVNLIAWLAARSDGNEYGKLLLYEFPKQQLVYGIQQIEALINQDPEISQRISLWNREGSRVIQGNLLVIPIEQSLLYVEPIYLEAEYNSLPTLVRVIVAYDNRVVMADSLDKALTAIFRHEKTSNPVVVSTVQSNSP</sequence>
<comment type="similarity">
    <text evidence="5">Belongs to the UPF0182 family.</text>
</comment>
<keyword evidence="2 5" id="KW-0812">Transmembrane</keyword>
<gene>
    <name evidence="6" type="ORF">RINTHH_21330</name>
</gene>
<comment type="caution">
    <text evidence="5">Lacks conserved residue(s) required for the propagation of feature annotation.</text>
</comment>
<keyword evidence="3 5" id="KW-1133">Transmembrane helix</keyword>
<keyword evidence="7" id="KW-1185">Reference proteome</keyword>
<dbReference type="InterPro" id="IPR005372">
    <property type="entry name" value="UPF0182"/>
</dbReference>
<protein>
    <recommendedName>
        <fullName evidence="5">UPF0182 protein RINTHH_21330</fullName>
    </recommendedName>
</protein>
<evidence type="ECO:0000313" key="6">
    <source>
        <dbReference type="EMBL" id="CCH68288.1"/>
    </source>
</evidence>
<dbReference type="PANTHER" id="PTHR39344:SF1">
    <property type="entry name" value="UPF0182 PROTEIN SLL1060"/>
    <property type="match status" value="1"/>
</dbReference>
<feature type="transmembrane region" description="Helical" evidence="5">
    <location>
        <begin position="86"/>
        <end position="101"/>
    </location>
</feature>
<reference evidence="7" key="2">
    <citation type="submission" date="2016-01" db="EMBL/GenBank/DDBJ databases">
        <title>Diatom-associated endosymboitic cyanobacterium lacks core nitrogen metabolism enzymes.</title>
        <authorList>
            <person name="Hilton J.A."/>
            <person name="Foster R.A."/>
            <person name="Tripp H.J."/>
            <person name="Carter B.J."/>
            <person name="Zehr J.P."/>
            <person name="Villareal T.A."/>
        </authorList>
    </citation>
    <scope>NUCLEOTIDE SEQUENCE [LARGE SCALE GENOMIC DNA]</scope>
    <source>
        <strain evidence="7">HH01</strain>
    </source>
</reference>